<evidence type="ECO:0000256" key="1">
    <source>
        <dbReference type="SAM" id="MobiDB-lite"/>
    </source>
</evidence>
<evidence type="ECO:0000313" key="3">
    <source>
        <dbReference type="EMBL" id="KAG2497679.1"/>
    </source>
</evidence>
<dbReference type="PANTHER" id="PTHR43592">
    <property type="entry name" value="CAAX AMINO TERMINAL PROTEASE"/>
    <property type="match status" value="1"/>
</dbReference>
<keyword evidence="2" id="KW-0812">Transmembrane</keyword>
<dbReference type="PANTHER" id="PTHR43592:SF24">
    <property type="entry name" value="CAAX AMINO TERMINAL PROTEASE FAMILY PROTEIN"/>
    <property type="match status" value="1"/>
</dbReference>
<name>A0A836C3H1_9CHLO</name>
<dbReference type="Proteomes" id="UP000612055">
    <property type="component" value="Unassembled WGS sequence"/>
</dbReference>
<dbReference type="EMBL" id="JAEHOE010000013">
    <property type="protein sequence ID" value="KAG2497679.1"/>
    <property type="molecule type" value="Genomic_DNA"/>
</dbReference>
<feature type="compositionally biased region" description="Polar residues" evidence="1">
    <location>
        <begin position="225"/>
        <end position="239"/>
    </location>
</feature>
<dbReference type="AlphaFoldDB" id="A0A836C3H1"/>
<gene>
    <name evidence="3" type="ORF">HYH03_004416</name>
</gene>
<feature type="transmembrane region" description="Helical" evidence="2">
    <location>
        <begin position="279"/>
        <end position="296"/>
    </location>
</feature>
<reference evidence="3" key="1">
    <citation type="journal article" date="2020" name="bioRxiv">
        <title>Comparative genomics of Chlamydomonas.</title>
        <authorList>
            <person name="Craig R.J."/>
            <person name="Hasan A.R."/>
            <person name="Ness R.W."/>
            <person name="Keightley P.D."/>
        </authorList>
    </citation>
    <scope>NUCLEOTIDE SEQUENCE</scope>
    <source>
        <strain evidence="3">CCAP 11/70</strain>
    </source>
</reference>
<keyword evidence="2" id="KW-0472">Membrane</keyword>
<organism evidence="3 4">
    <name type="scientific">Edaphochlamys debaryana</name>
    <dbReference type="NCBI Taxonomy" id="47281"/>
    <lineage>
        <taxon>Eukaryota</taxon>
        <taxon>Viridiplantae</taxon>
        <taxon>Chlorophyta</taxon>
        <taxon>core chlorophytes</taxon>
        <taxon>Chlorophyceae</taxon>
        <taxon>CS clade</taxon>
        <taxon>Chlamydomonadales</taxon>
        <taxon>Chlamydomonadales incertae sedis</taxon>
        <taxon>Edaphochlamys</taxon>
    </lineage>
</organism>
<keyword evidence="2" id="KW-1133">Transmembrane helix</keyword>
<protein>
    <submittedName>
        <fullName evidence="3">Uncharacterized protein</fullName>
    </submittedName>
</protein>
<feature type="transmembrane region" description="Helical" evidence="2">
    <location>
        <begin position="308"/>
        <end position="330"/>
    </location>
</feature>
<proteinExistence type="predicted"/>
<evidence type="ECO:0000313" key="4">
    <source>
        <dbReference type="Proteomes" id="UP000612055"/>
    </source>
</evidence>
<feature type="region of interest" description="Disordered" evidence="1">
    <location>
        <begin position="174"/>
        <end position="254"/>
    </location>
</feature>
<accession>A0A836C3H1</accession>
<comment type="caution">
    <text evidence="3">The sequence shown here is derived from an EMBL/GenBank/DDBJ whole genome shotgun (WGS) entry which is preliminary data.</text>
</comment>
<sequence length="331" mass="31139">MVTRCECRPGTVLLDALGCRFTPSAVKAGLATGAVAAAAVAAVSLAQAALSAGADPAAGAAAADVSSGGGGGGVTEALRTALAGLSGGGPGGSPGAAEGAGGGGATAAAPQFLALVASLVLSECLLAPLAEELVFRGVLLPALLPPPPPPPPAHSLHLDSPAADLAAAPPRMLSQGEAATAVGAEAPAEVAGSPHPQDFGSREPTGLASRPDPGFQGHAAEPATASASPGPQGPNTDSSLGPAGPSMGPTAGPQARAGLGPVAVQAGAFAAYHLSAAELPAQLALGLVLGGGWVLGGRNLAVSITAHAAYNAAALGLLLLTAFTGASTAAR</sequence>
<feature type="compositionally biased region" description="Low complexity" evidence="1">
    <location>
        <begin position="174"/>
        <end position="192"/>
    </location>
</feature>
<keyword evidence="4" id="KW-1185">Reference proteome</keyword>
<evidence type="ECO:0000256" key="2">
    <source>
        <dbReference type="SAM" id="Phobius"/>
    </source>
</evidence>